<proteinExistence type="predicted"/>
<gene>
    <name evidence="1" type="ORF">FHS31_001124</name>
</gene>
<evidence type="ECO:0000313" key="2">
    <source>
        <dbReference type="Proteomes" id="UP000727456"/>
    </source>
</evidence>
<evidence type="ECO:0000313" key="1">
    <source>
        <dbReference type="EMBL" id="NIJ07528.1"/>
    </source>
</evidence>
<dbReference type="Proteomes" id="UP000727456">
    <property type="component" value="Unassembled WGS sequence"/>
</dbReference>
<name>A0ABX0TPR4_9SPHN</name>
<reference evidence="1 2" key="1">
    <citation type="submission" date="2020-03" db="EMBL/GenBank/DDBJ databases">
        <title>Genomic Encyclopedia of Type Strains, Phase III (KMG-III): the genomes of soil and plant-associated and newly described type strains.</title>
        <authorList>
            <person name="Whitman W."/>
        </authorList>
    </citation>
    <scope>NUCLEOTIDE SEQUENCE [LARGE SCALE GENOMIC DNA]</scope>
    <source>
        <strain evidence="1 2">CECT 8804</strain>
    </source>
</reference>
<accession>A0ABX0TPR4</accession>
<sequence>MAHFKLVPGQVGSGWIGVYVAVDTYYNFEGTGTNICLTAESVNATEVASYIDELIDELQDLKKVAERKFAGWKDR</sequence>
<dbReference type="EMBL" id="JAAOZC010000002">
    <property type="protein sequence ID" value="NIJ07528.1"/>
    <property type="molecule type" value="Genomic_DNA"/>
</dbReference>
<keyword evidence="2" id="KW-1185">Reference proteome</keyword>
<comment type="caution">
    <text evidence="1">The sequence shown here is derived from an EMBL/GenBank/DDBJ whole genome shotgun (WGS) entry which is preliminary data.</text>
</comment>
<dbReference type="RefSeq" id="WP_167072386.1">
    <property type="nucleotide sequence ID" value="NZ_JAAOZC010000002.1"/>
</dbReference>
<organism evidence="1 2">
    <name type="scientific">Sphingomonas vulcanisoli</name>
    <dbReference type="NCBI Taxonomy" id="1658060"/>
    <lineage>
        <taxon>Bacteria</taxon>
        <taxon>Pseudomonadati</taxon>
        <taxon>Pseudomonadota</taxon>
        <taxon>Alphaproteobacteria</taxon>
        <taxon>Sphingomonadales</taxon>
        <taxon>Sphingomonadaceae</taxon>
        <taxon>Sphingomonas</taxon>
    </lineage>
</organism>
<protein>
    <submittedName>
        <fullName evidence="1">Uncharacterized protein</fullName>
    </submittedName>
</protein>